<name>A0A7J0DLQ5_9ERIC</name>
<gene>
    <name evidence="1" type="ORF">Acr_00g0052580</name>
</gene>
<protein>
    <submittedName>
        <fullName evidence="1">Uncharacterized protein</fullName>
    </submittedName>
</protein>
<evidence type="ECO:0000313" key="1">
    <source>
        <dbReference type="EMBL" id="GFS37542.1"/>
    </source>
</evidence>
<sequence>MRDLLAISSVVVFDPDTVLWIGVFSEGGGHPLALGELQELEPGSRRKKVWFLGPFGCHADYFERA</sequence>
<dbReference type="EMBL" id="BJWL01000283">
    <property type="protein sequence ID" value="GFS37542.1"/>
    <property type="molecule type" value="Genomic_DNA"/>
</dbReference>
<dbReference type="Proteomes" id="UP000585474">
    <property type="component" value="Unassembled WGS sequence"/>
</dbReference>
<keyword evidence="2" id="KW-1185">Reference proteome</keyword>
<organism evidence="1 2">
    <name type="scientific">Actinidia rufa</name>
    <dbReference type="NCBI Taxonomy" id="165716"/>
    <lineage>
        <taxon>Eukaryota</taxon>
        <taxon>Viridiplantae</taxon>
        <taxon>Streptophyta</taxon>
        <taxon>Embryophyta</taxon>
        <taxon>Tracheophyta</taxon>
        <taxon>Spermatophyta</taxon>
        <taxon>Magnoliopsida</taxon>
        <taxon>eudicotyledons</taxon>
        <taxon>Gunneridae</taxon>
        <taxon>Pentapetalae</taxon>
        <taxon>asterids</taxon>
        <taxon>Ericales</taxon>
        <taxon>Actinidiaceae</taxon>
        <taxon>Actinidia</taxon>
    </lineage>
</organism>
<dbReference type="AlphaFoldDB" id="A0A7J0DLQ5"/>
<evidence type="ECO:0000313" key="2">
    <source>
        <dbReference type="Proteomes" id="UP000585474"/>
    </source>
</evidence>
<comment type="caution">
    <text evidence="1">The sequence shown here is derived from an EMBL/GenBank/DDBJ whole genome shotgun (WGS) entry which is preliminary data.</text>
</comment>
<reference evidence="2" key="1">
    <citation type="submission" date="2019-07" db="EMBL/GenBank/DDBJ databases">
        <title>De Novo Assembly of kiwifruit Actinidia rufa.</title>
        <authorList>
            <person name="Sugita-Konishi S."/>
            <person name="Sato K."/>
            <person name="Mori E."/>
            <person name="Abe Y."/>
            <person name="Kisaki G."/>
            <person name="Hamano K."/>
            <person name="Suezawa K."/>
            <person name="Otani M."/>
            <person name="Fukuda T."/>
            <person name="Manabe T."/>
            <person name="Gomi K."/>
            <person name="Tabuchi M."/>
            <person name="Akimitsu K."/>
            <person name="Kataoka I."/>
        </authorList>
    </citation>
    <scope>NUCLEOTIDE SEQUENCE [LARGE SCALE GENOMIC DNA]</scope>
    <source>
        <strain evidence="2">cv. Fuchu</strain>
    </source>
</reference>
<proteinExistence type="predicted"/>
<accession>A0A7J0DLQ5</accession>